<dbReference type="EMBL" id="CAMKVN010016184">
    <property type="protein sequence ID" value="CAI2197376.1"/>
    <property type="molecule type" value="Genomic_DNA"/>
</dbReference>
<dbReference type="AlphaFoldDB" id="A0A9W4TA40"/>
<proteinExistence type="predicted"/>
<reference evidence="2" key="1">
    <citation type="submission" date="2022-08" db="EMBL/GenBank/DDBJ databases">
        <authorList>
            <person name="Kallberg Y."/>
            <person name="Tangrot J."/>
            <person name="Rosling A."/>
        </authorList>
    </citation>
    <scope>NUCLEOTIDE SEQUENCE</scope>
    <source>
        <strain evidence="2">Wild A</strain>
    </source>
</reference>
<sequence>AKTIHSTGSTSPVFTARSYDVWNATTAKTIHSTGSASPVFSERDEKKSDAEKKNVQ</sequence>
<name>A0A9W4TA40_9GLOM</name>
<feature type="non-terminal residue" evidence="2">
    <location>
        <position position="56"/>
    </location>
</feature>
<keyword evidence="3" id="KW-1185">Reference proteome</keyword>
<comment type="caution">
    <text evidence="2">The sequence shown here is derived from an EMBL/GenBank/DDBJ whole genome shotgun (WGS) entry which is preliminary data.</text>
</comment>
<feature type="region of interest" description="Disordered" evidence="1">
    <location>
        <begin position="30"/>
        <end position="56"/>
    </location>
</feature>
<feature type="compositionally biased region" description="Basic and acidic residues" evidence="1">
    <location>
        <begin position="41"/>
        <end position="56"/>
    </location>
</feature>
<accession>A0A9W4TA40</accession>
<organism evidence="2 3">
    <name type="scientific">Funneliformis geosporum</name>
    <dbReference type="NCBI Taxonomy" id="1117311"/>
    <lineage>
        <taxon>Eukaryota</taxon>
        <taxon>Fungi</taxon>
        <taxon>Fungi incertae sedis</taxon>
        <taxon>Mucoromycota</taxon>
        <taxon>Glomeromycotina</taxon>
        <taxon>Glomeromycetes</taxon>
        <taxon>Glomerales</taxon>
        <taxon>Glomeraceae</taxon>
        <taxon>Funneliformis</taxon>
    </lineage>
</organism>
<evidence type="ECO:0000256" key="1">
    <source>
        <dbReference type="SAM" id="MobiDB-lite"/>
    </source>
</evidence>
<evidence type="ECO:0000313" key="3">
    <source>
        <dbReference type="Proteomes" id="UP001153678"/>
    </source>
</evidence>
<gene>
    <name evidence="2" type="ORF">FWILDA_LOCUS18047</name>
</gene>
<evidence type="ECO:0000313" key="2">
    <source>
        <dbReference type="EMBL" id="CAI2197376.1"/>
    </source>
</evidence>
<dbReference type="Proteomes" id="UP001153678">
    <property type="component" value="Unassembled WGS sequence"/>
</dbReference>
<protein>
    <submittedName>
        <fullName evidence="2">11393_t:CDS:1</fullName>
    </submittedName>
</protein>